<protein>
    <submittedName>
        <fullName evidence="1">Uncharacterized protein</fullName>
    </submittedName>
</protein>
<dbReference type="EMBL" id="HBHY01009985">
    <property type="protein sequence ID" value="CAE0137498.1"/>
    <property type="molecule type" value="Transcribed_RNA"/>
</dbReference>
<sequence>MRAVSSKGASASAESCAAACCAAADACGAWQWRADRGCSHAADVRLGNEKDGPGAWCEPTAPARFAGQASDNFGADGAVECSDGGWQPAALYAQCFGLGDPRPAPAGASAAECRDACCAAAREARSAPAPASSTHSSGKGCRTWQWRADKGCFFSGRVFCRPPASEAELLPFRGRRKVIASRTYTPPAVQS</sequence>
<accession>A0A7S3BMI9</accession>
<dbReference type="AlphaFoldDB" id="A0A7S3BMI9"/>
<reference evidence="1" key="1">
    <citation type="submission" date="2021-01" db="EMBL/GenBank/DDBJ databases">
        <authorList>
            <person name="Corre E."/>
            <person name="Pelletier E."/>
            <person name="Niang G."/>
            <person name="Scheremetjew M."/>
            <person name="Finn R."/>
            <person name="Kale V."/>
            <person name="Holt S."/>
            <person name="Cochrane G."/>
            <person name="Meng A."/>
            <person name="Brown T."/>
            <person name="Cohen L."/>
        </authorList>
    </citation>
    <scope>NUCLEOTIDE SEQUENCE</scope>
    <source>
        <strain evidence="1">RCC927</strain>
    </source>
</reference>
<proteinExistence type="predicted"/>
<name>A0A7S3BMI9_9VIRI</name>
<organism evidence="1">
    <name type="scientific">Prasinoderma singulare</name>
    <dbReference type="NCBI Taxonomy" id="676789"/>
    <lineage>
        <taxon>Eukaryota</taxon>
        <taxon>Viridiplantae</taxon>
        <taxon>Prasinodermophyta</taxon>
        <taxon>Prasinodermophyceae</taxon>
        <taxon>Prasinodermales</taxon>
        <taxon>Prasinodermaceae</taxon>
        <taxon>Prasinoderma</taxon>
    </lineage>
</organism>
<gene>
    <name evidence="1" type="ORF">PSIN1315_LOCUS6435</name>
</gene>
<evidence type="ECO:0000313" key="1">
    <source>
        <dbReference type="EMBL" id="CAE0137498.1"/>
    </source>
</evidence>